<dbReference type="EMBL" id="JABMIG020000265">
    <property type="protein sequence ID" value="KAL3783241.1"/>
    <property type="molecule type" value="Genomic_DNA"/>
</dbReference>
<reference evidence="3 4" key="1">
    <citation type="journal article" date="2020" name="G3 (Bethesda)">
        <title>Improved Reference Genome for Cyclotella cryptica CCMP332, a Model for Cell Wall Morphogenesis, Salinity Adaptation, and Lipid Production in Diatoms (Bacillariophyta).</title>
        <authorList>
            <person name="Roberts W.R."/>
            <person name="Downey K.M."/>
            <person name="Ruck E.C."/>
            <person name="Traller J.C."/>
            <person name="Alverson A.J."/>
        </authorList>
    </citation>
    <scope>NUCLEOTIDE SEQUENCE [LARGE SCALE GENOMIC DNA]</scope>
    <source>
        <strain evidence="3 4">CCMP332</strain>
    </source>
</reference>
<dbReference type="PANTHER" id="PTHR14212:SF0">
    <property type="entry name" value="U4_U6 SMALL NUCLEAR RIBONUCLEOPROTEIN PRP3"/>
    <property type="match status" value="1"/>
</dbReference>
<sequence>MTTTADPPQPPEPSRRKKRRWGDSGPANDSATNGKGDGGASEQKGGFSSSPPTAVGVQTNGGGAVVADPAARKAALQASIQARLAALKARTAQTPAVTPIAAPAASTATTGVAAELPNDKKRTSASTSNEPKKRARVFELDLTETVPSRLLEKQRQEERLQKQAEPKQKINPYLAHTLTTVTTADGKDAKGTKDSGKAVTNEEDVLDSRLAGGQIVKPRLKSRPISFVTPGTYIALGEKKRQQAARAEESGYVSGRKDGRVITSVGMGGVAAVEGSGLYGAGEAGRVIEDRLPGRMDAPELEVEDYSIGGKKYKHSKEKADMSELEKKETAMKEAILAAGSAMPYAMEWWDAELLPGKLRKELAAEEGKAIASRAKKQASSAVKEDEINKSDPADNSTPEEKHIKCIERCYKHASLTNSKSHSLIQHPIPILTPAQKAAAEALKNKPPTLHLTKAERKRHRKLRRAERLREQQDMQAAGLIPPLKHVSLYPTT</sequence>
<feature type="compositionally biased region" description="Polar residues" evidence="1">
    <location>
        <begin position="46"/>
        <end position="58"/>
    </location>
</feature>
<dbReference type="PANTHER" id="PTHR14212">
    <property type="entry name" value="U4/U6-ASSOCIATED RNA SPLICING FACTOR-RELATED"/>
    <property type="match status" value="1"/>
</dbReference>
<feature type="domain" description="Pre-mRNA-splicing factor 3" evidence="2">
    <location>
        <begin position="317"/>
        <end position="483"/>
    </location>
</feature>
<feature type="region of interest" description="Disordered" evidence="1">
    <location>
        <begin position="373"/>
        <end position="401"/>
    </location>
</feature>
<feature type="compositionally biased region" description="Basic and acidic residues" evidence="1">
    <location>
        <begin position="130"/>
        <end position="139"/>
    </location>
</feature>
<dbReference type="Pfam" id="PF08572">
    <property type="entry name" value="PRP3"/>
    <property type="match status" value="1"/>
</dbReference>
<proteinExistence type="predicted"/>
<organism evidence="3 4">
    <name type="scientific">Cyclotella cryptica</name>
    <dbReference type="NCBI Taxonomy" id="29204"/>
    <lineage>
        <taxon>Eukaryota</taxon>
        <taxon>Sar</taxon>
        <taxon>Stramenopiles</taxon>
        <taxon>Ochrophyta</taxon>
        <taxon>Bacillariophyta</taxon>
        <taxon>Coscinodiscophyceae</taxon>
        <taxon>Thalassiosirophycidae</taxon>
        <taxon>Stephanodiscales</taxon>
        <taxon>Stephanodiscaceae</taxon>
        <taxon>Cyclotella</taxon>
    </lineage>
</organism>
<feature type="region of interest" description="Disordered" evidence="1">
    <location>
        <begin position="1"/>
        <end position="64"/>
    </location>
</feature>
<dbReference type="InterPro" id="IPR027104">
    <property type="entry name" value="Prp3"/>
</dbReference>
<keyword evidence="4" id="KW-1185">Reference proteome</keyword>
<evidence type="ECO:0000259" key="2">
    <source>
        <dbReference type="Pfam" id="PF08572"/>
    </source>
</evidence>
<dbReference type="Proteomes" id="UP001516023">
    <property type="component" value="Unassembled WGS sequence"/>
</dbReference>
<feature type="compositionally biased region" description="Low complexity" evidence="1">
    <location>
        <begin position="91"/>
        <end position="114"/>
    </location>
</feature>
<name>A0ABD3P7S1_9STRA</name>
<protein>
    <recommendedName>
        <fullName evidence="2">Pre-mRNA-splicing factor 3 domain-containing protein</fullName>
    </recommendedName>
</protein>
<dbReference type="InterPro" id="IPR013881">
    <property type="entry name" value="Pre-mRNA_splic_Prp3_dom"/>
</dbReference>
<feature type="region of interest" description="Disordered" evidence="1">
    <location>
        <begin position="87"/>
        <end position="175"/>
    </location>
</feature>
<comment type="caution">
    <text evidence="3">The sequence shown here is derived from an EMBL/GenBank/DDBJ whole genome shotgun (WGS) entry which is preliminary data.</text>
</comment>
<evidence type="ECO:0000313" key="4">
    <source>
        <dbReference type="Proteomes" id="UP001516023"/>
    </source>
</evidence>
<evidence type="ECO:0000313" key="3">
    <source>
        <dbReference type="EMBL" id="KAL3783241.1"/>
    </source>
</evidence>
<gene>
    <name evidence="3" type="ORF">HJC23_001148</name>
</gene>
<dbReference type="AlphaFoldDB" id="A0ABD3P7S1"/>
<feature type="compositionally biased region" description="Basic and acidic residues" evidence="1">
    <location>
        <begin position="150"/>
        <end position="168"/>
    </location>
</feature>
<evidence type="ECO:0000256" key="1">
    <source>
        <dbReference type="SAM" id="MobiDB-lite"/>
    </source>
</evidence>
<accession>A0ABD3P7S1</accession>
<feature type="compositionally biased region" description="Basic and acidic residues" evidence="1">
    <location>
        <begin position="383"/>
        <end position="401"/>
    </location>
</feature>